<protein>
    <submittedName>
        <fullName evidence="2">DUF861 domain-containing protein</fullName>
    </submittedName>
</protein>
<evidence type="ECO:0000313" key="2">
    <source>
        <dbReference type="EMBL" id="KAB0581415.1"/>
    </source>
</evidence>
<evidence type="ECO:0000259" key="1">
    <source>
        <dbReference type="Pfam" id="PF05899"/>
    </source>
</evidence>
<dbReference type="Pfam" id="PF05899">
    <property type="entry name" value="Cupin_3"/>
    <property type="match status" value="1"/>
</dbReference>
<keyword evidence="3" id="KW-1185">Reference proteome</keyword>
<dbReference type="Proteomes" id="UP000430120">
    <property type="component" value="Unassembled WGS sequence"/>
</dbReference>
<dbReference type="EMBL" id="VZPB01000025">
    <property type="protein sequence ID" value="KAB0581415.1"/>
    <property type="molecule type" value="Genomic_DNA"/>
</dbReference>
<dbReference type="OrthoDB" id="663248at2"/>
<dbReference type="Gene3D" id="2.60.120.10">
    <property type="entry name" value="Jelly Rolls"/>
    <property type="match status" value="1"/>
</dbReference>
<comment type="caution">
    <text evidence="2">The sequence shown here is derived from an EMBL/GenBank/DDBJ whole genome shotgun (WGS) entry which is preliminary data.</text>
</comment>
<dbReference type="InterPro" id="IPR011051">
    <property type="entry name" value="RmlC_Cupin_sf"/>
</dbReference>
<organism evidence="2 3">
    <name type="scientific">Ideonella dechloratans</name>
    <dbReference type="NCBI Taxonomy" id="36863"/>
    <lineage>
        <taxon>Bacteria</taxon>
        <taxon>Pseudomonadati</taxon>
        <taxon>Pseudomonadota</taxon>
        <taxon>Betaproteobacteria</taxon>
        <taxon>Burkholderiales</taxon>
        <taxon>Sphaerotilaceae</taxon>
        <taxon>Ideonella</taxon>
    </lineage>
</organism>
<gene>
    <name evidence="2" type="ORF">F7Q92_11840</name>
</gene>
<dbReference type="InterPro" id="IPR014710">
    <property type="entry name" value="RmlC-like_jellyroll"/>
</dbReference>
<reference evidence="2 3" key="1">
    <citation type="submission" date="2019-09" db="EMBL/GenBank/DDBJ databases">
        <title>Draft genome sequences of 48 bacterial type strains from the CCUG.</title>
        <authorList>
            <person name="Tunovic T."/>
            <person name="Pineiro-Iglesias B."/>
            <person name="Unosson C."/>
            <person name="Inganas E."/>
            <person name="Ohlen M."/>
            <person name="Cardew S."/>
            <person name="Jensie-Markopoulos S."/>
            <person name="Salva-Serra F."/>
            <person name="Jaen-Luchoro D."/>
            <person name="Karlsson R."/>
            <person name="Svensson-Stadler L."/>
            <person name="Chun J."/>
            <person name="Moore E."/>
        </authorList>
    </citation>
    <scope>NUCLEOTIDE SEQUENCE [LARGE SCALE GENOMIC DNA]</scope>
    <source>
        <strain evidence="2 3">CCUG 30977</strain>
    </source>
</reference>
<proteinExistence type="predicted"/>
<sequence>MIPFKLDMDRVPLDDWGTPEDIGAQSLGPAPRVAGKILFGTLDSPVSGGLYAATRGRYRVTYPFDEHATLLDGQLALTDEDNGRTVVYGPGDSWIIAAGSTIVWDIRSEGVRKSYLAVSPGAKAA</sequence>
<accession>A0A643FAX3</accession>
<dbReference type="PANTHER" id="PTHR40943:SF1">
    <property type="entry name" value="CYTOPLASMIC PROTEIN"/>
    <property type="match status" value="1"/>
</dbReference>
<dbReference type="PANTHER" id="PTHR40943">
    <property type="entry name" value="CYTOPLASMIC PROTEIN-RELATED"/>
    <property type="match status" value="1"/>
</dbReference>
<evidence type="ECO:0000313" key="3">
    <source>
        <dbReference type="Proteomes" id="UP000430120"/>
    </source>
</evidence>
<name>A0A643FAX3_IDEDE</name>
<dbReference type="SUPFAM" id="SSF51182">
    <property type="entry name" value="RmlC-like cupins"/>
    <property type="match status" value="1"/>
</dbReference>
<dbReference type="InterPro" id="IPR008579">
    <property type="entry name" value="UGlyAH_Cupin_dom"/>
</dbReference>
<dbReference type="RefSeq" id="WP_151124352.1">
    <property type="nucleotide sequence ID" value="NZ_CP088082.1"/>
</dbReference>
<feature type="domain" description="(S)-ureidoglycine aminohydrolase cupin" evidence="1">
    <location>
        <begin position="47"/>
        <end position="115"/>
    </location>
</feature>
<dbReference type="AlphaFoldDB" id="A0A643FAX3"/>